<evidence type="ECO:0000256" key="1">
    <source>
        <dbReference type="SAM" id="MobiDB-lite"/>
    </source>
</evidence>
<gene>
    <name evidence="2" type="ORF">BDU57DRAFT_531612</name>
</gene>
<feature type="compositionally biased region" description="Polar residues" evidence="1">
    <location>
        <begin position="1"/>
        <end position="17"/>
    </location>
</feature>
<proteinExistence type="predicted"/>
<evidence type="ECO:0000313" key="2">
    <source>
        <dbReference type="EMBL" id="KAF1913748.1"/>
    </source>
</evidence>
<dbReference type="Proteomes" id="UP000800096">
    <property type="component" value="Unassembled WGS sequence"/>
</dbReference>
<feature type="compositionally biased region" description="Basic and acidic residues" evidence="1">
    <location>
        <begin position="34"/>
        <end position="47"/>
    </location>
</feature>
<organism evidence="2 3">
    <name type="scientific">Ampelomyces quisqualis</name>
    <name type="common">Powdery mildew agent</name>
    <dbReference type="NCBI Taxonomy" id="50730"/>
    <lineage>
        <taxon>Eukaryota</taxon>
        <taxon>Fungi</taxon>
        <taxon>Dikarya</taxon>
        <taxon>Ascomycota</taxon>
        <taxon>Pezizomycotina</taxon>
        <taxon>Dothideomycetes</taxon>
        <taxon>Pleosporomycetidae</taxon>
        <taxon>Pleosporales</taxon>
        <taxon>Pleosporineae</taxon>
        <taxon>Phaeosphaeriaceae</taxon>
        <taxon>Ampelomyces</taxon>
    </lineage>
</organism>
<protein>
    <submittedName>
        <fullName evidence="2">Uncharacterized protein</fullName>
    </submittedName>
</protein>
<dbReference type="AlphaFoldDB" id="A0A6A5QFZ4"/>
<dbReference type="EMBL" id="ML979138">
    <property type="protein sequence ID" value="KAF1913748.1"/>
    <property type="molecule type" value="Genomic_DNA"/>
</dbReference>
<accession>A0A6A5QFZ4</accession>
<dbReference type="OrthoDB" id="3791473at2759"/>
<keyword evidence="3" id="KW-1185">Reference proteome</keyword>
<reference evidence="2" key="1">
    <citation type="journal article" date="2020" name="Stud. Mycol.">
        <title>101 Dothideomycetes genomes: a test case for predicting lifestyles and emergence of pathogens.</title>
        <authorList>
            <person name="Haridas S."/>
            <person name="Albert R."/>
            <person name="Binder M."/>
            <person name="Bloem J."/>
            <person name="Labutti K."/>
            <person name="Salamov A."/>
            <person name="Andreopoulos B."/>
            <person name="Baker S."/>
            <person name="Barry K."/>
            <person name="Bills G."/>
            <person name="Bluhm B."/>
            <person name="Cannon C."/>
            <person name="Castanera R."/>
            <person name="Culley D."/>
            <person name="Daum C."/>
            <person name="Ezra D."/>
            <person name="Gonzalez J."/>
            <person name="Henrissat B."/>
            <person name="Kuo A."/>
            <person name="Liang C."/>
            <person name="Lipzen A."/>
            <person name="Lutzoni F."/>
            <person name="Magnuson J."/>
            <person name="Mondo S."/>
            <person name="Nolan M."/>
            <person name="Ohm R."/>
            <person name="Pangilinan J."/>
            <person name="Park H.-J."/>
            <person name="Ramirez L."/>
            <person name="Alfaro M."/>
            <person name="Sun H."/>
            <person name="Tritt A."/>
            <person name="Yoshinaga Y."/>
            <person name="Zwiers L.-H."/>
            <person name="Turgeon B."/>
            <person name="Goodwin S."/>
            <person name="Spatafora J."/>
            <person name="Crous P."/>
            <person name="Grigoriev I."/>
        </authorList>
    </citation>
    <scope>NUCLEOTIDE SEQUENCE</scope>
    <source>
        <strain evidence="2">HMLAC05119</strain>
    </source>
</reference>
<evidence type="ECO:0000313" key="3">
    <source>
        <dbReference type="Proteomes" id="UP000800096"/>
    </source>
</evidence>
<name>A0A6A5QFZ4_AMPQU</name>
<sequence length="111" mass="12516">MADTRSIATRSTDTSSLKRPVPELSSPSTKTTHTAKEKSTSSWRDKLPFSSKPEQTGKEKWRDASLSEDERWKEWQKAKDKEQKNGGATGVYSEFFKAKGAGKWGYWLAQG</sequence>
<feature type="region of interest" description="Disordered" evidence="1">
    <location>
        <begin position="1"/>
        <end position="70"/>
    </location>
</feature>
<feature type="compositionally biased region" description="Basic and acidic residues" evidence="1">
    <location>
        <begin position="55"/>
        <end position="70"/>
    </location>
</feature>